<dbReference type="EMBL" id="KI632201">
    <property type="protein sequence ID" value="EYU22575.1"/>
    <property type="molecule type" value="Genomic_DNA"/>
</dbReference>
<dbReference type="PANTHER" id="PTHR24282">
    <property type="entry name" value="CYTOCHROME P450 FAMILY MEMBER"/>
    <property type="match status" value="1"/>
</dbReference>
<dbReference type="GO" id="GO:0004497">
    <property type="term" value="F:monooxygenase activity"/>
    <property type="evidence" value="ECO:0000318"/>
    <property type="project" value="GO_Central"/>
</dbReference>
<keyword evidence="9 12" id="KW-0503">Monooxygenase</keyword>
<dbReference type="Proteomes" id="UP000030748">
    <property type="component" value="Unassembled WGS sequence"/>
</dbReference>
<evidence type="ECO:0000256" key="11">
    <source>
        <dbReference type="PIRSR" id="PIRSR602401-1"/>
    </source>
</evidence>
<keyword evidence="10 13" id="KW-0472">Membrane</keyword>
<dbReference type="AlphaFoldDB" id="A0A022Q7S1"/>
<evidence type="ECO:0000256" key="2">
    <source>
        <dbReference type="ARBA" id="ARBA00010617"/>
    </source>
</evidence>
<dbReference type="PhylomeDB" id="A0A022Q7S1"/>
<dbReference type="InterPro" id="IPR036396">
    <property type="entry name" value="Cyt_P450_sf"/>
</dbReference>
<dbReference type="InterPro" id="IPR002401">
    <property type="entry name" value="Cyt_P450_E_grp-I"/>
</dbReference>
<feature type="transmembrane region" description="Helical" evidence="13">
    <location>
        <begin position="7"/>
        <end position="28"/>
    </location>
</feature>
<evidence type="ECO:0000256" key="12">
    <source>
        <dbReference type="RuleBase" id="RU000461"/>
    </source>
</evidence>
<dbReference type="Gene3D" id="1.10.630.10">
    <property type="entry name" value="Cytochrome P450"/>
    <property type="match status" value="1"/>
</dbReference>
<keyword evidence="15" id="KW-1185">Reference proteome</keyword>
<keyword evidence="6 13" id="KW-1133">Transmembrane helix</keyword>
<name>A0A022Q7S1_ERYGU</name>
<dbReference type="InterPro" id="IPR017972">
    <property type="entry name" value="Cyt_P450_CS"/>
</dbReference>
<dbReference type="GO" id="GO:0005506">
    <property type="term" value="F:iron ion binding"/>
    <property type="evidence" value="ECO:0007669"/>
    <property type="project" value="InterPro"/>
</dbReference>
<organism evidence="14 15">
    <name type="scientific">Erythranthe guttata</name>
    <name type="common">Yellow monkey flower</name>
    <name type="synonym">Mimulus guttatus</name>
    <dbReference type="NCBI Taxonomy" id="4155"/>
    <lineage>
        <taxon>Eukaryota</taxon>
        <taxon>Viridiplantae</taxon>
        <taxon>Streptophyta</taxon>
        <taxon>Embryophyta</taxon>
        <taxon>Tracheophyta</taxon>
        <taxon>Spermatophyta</taxon>
        <taxon>Magnoliopsida</taxon>
        <taxon>eudicotyledons</taxon>
        <taxon>Gunneridae</taxon>
        <taxon>Pentapetalae</taxon>
        <taxon>asterids</taxon>
        <taxon>lamiids</taxon>
        <taxon>Lamiales</taxon>
        <taxon>Phrymaceae</taxon>
        <taxon>Erythranthe</taxon>
    </lineage>
</organism>
<evidence type="ECO:0000256" key="9">
    <source>
        <dbReference type="ARBA" id="ARBA00023033"/>
    </source>
</evidence>
<dbReference type="GO" id="GO:0016020">
    <property type="term" value="C:membrane"/>
    <property type="evidence" value="ECO:0007669"/>
    <property type="project" value="UniProtKB-SubCell"/>
</dbReference>
<evidence type="ECO:0000256" key="10">
    <source>
        <dbReference type="ARBA" id="ARBA00023136"/>
    </source>
</evidence>
<gene>
    <name evidence="14" type="ORF">MIMGU_mgv1a004725mg</name>
</gene>
<dbReference type="Pfam" id="PF00067">
    <property type="entry name" value="p450"/>
    <property type="match status" value="1"/>
</dbReference>
<dbReference type="InterPro" id="IPR050665">
    <property type="entry name" value="Cytochrome_P450_Monooxygen"/>
</dbReference>
<comment type="cofactor">
    <cofactor evidence="11">
        <name>heme</name>
        <dbReference type="ChEBI" id="CHEBI:30413"/>
    </cofactor>
</comment>
<keyword evidence="7 12" id="KW-0560">Oxidoreductase</keyword>
<evidence type="ECO:0000256" key="6">
    <source>
        <dbReference type="ARBA" id="ARBA00022989"/>
    </source>
</evidence>
<dbReference type="OrthoDB" id="1470350at2759"/>
<dbReference type="STRING" id="4155.A0A022Q7S1"/>
<dbReference type="eggNOG" id="KOG0157">
    <property type="taxonomic scope" value="Eukaryota"/>
</dbReference>
<evidence type="ECO:0000256" key="13">
    <source>
        <dbReference type="SAM" id="Phobius"/>
    </source>
</evidence>
<keyword evidence="8 11" id="KW-0408">Iron</keyword>
<dbReference type="PANTHER" id="PTHR24282:SF20">
    <property type="entry name" value="CYTOCHROME P450 CYP749A22-LIKE"/>
    <property type="match status" value="1"/>
</dbReference>
<keyword evidence="5 11" id="KW-0479">Metal-binding</keyword>
<evidence type="ECO:0000313" key="14">
    <source>
        <dbReference type="EMBL" id="EYU22575.1"/>
    </source>
</evidence>
<evidence type="ECO:0000256" key="5">
    <source>
        <dbReference type="ARBA" id="ARBA00022723"/>
    </source>
</evidence>
<evidence type="ECO:0000256" key="3">
    <source>
        <dbReference type="ARBA" id="ARBA00022617"/>
    </source>
</evidence>
<dbReference type="SUPFAM" id="SSF48264">
    <property type="entry name" value="Cytochrome P450"/>
    <property type="match status" value="1"/>
</dbReference>
<evidence type="ECO:0000256" key="8">
    <source>
        <dbReference type="ARBA" id="ARBA00023004"/>
    </source>
</evidence>
<dbReference type="GO" id="GO:0016705">
    <property type="term" value="F:oxidoreductase activity, acting on paired donors, with incorporation or reduction of molecular oxygen"/>
    <property type="evidence" value="ECO:0007669"/>
    <property type="project" value="InterPro"/>
</dbReference>
<evidence type="ECO:0000313" key="15">
    <source>
        <dbReference type="Proteomes" id="UP000030748"/>
    </source>
</evidence>
<dbReference type="InterPro" id="IPR001128">
    <property type="entry name" value="Cyt_P450"/>
</dbReference>
<keyword evidence="3 11" id="KW-0349">Heme</keyword>
<sequence>MAIIVKIIILFSISLTIYALLLTLVKFLNKVWLNPIRIQKTMRCQGIEGPPYKFLHGNTKEIIDMRKETMGKSMHDISHNIFPRILPHVHSWAILYGENFLNWYGPQAQLVVTEAELVKEILNNKDENYPKINLEGHAKKLLGDGLSSSKGEKWANMRKLANRVFHADSLKNMIPEMITSVETMLEKWKEYEGKEIEVFEEFRLLTSEIISKTAFGSSYLEGKSIFDMLMKLAFIVSRNAHTIKLPFISRFLPSKDDYESEKLEQGIRDCIVRIIAKRETEETSRNDFLGKLLETNNNNQNKNTKMSVEDIVDECKTFYFAGHETTTSLLAWTVLLLAINQEWQDKARNETIESFGQTTNPNPDNISRLKIMNMIIEESLRLYPPVPAIKRKVDKKVTLGKITLPPQMELYISPLALQHDPNIWGEDVHFFRPERFGQGIAKASNDNTVAFLPFGFGPRTCVGLSFAITEAKIALSMILRRYRLIVSPGYIHSPVQVFMIRPQHGIQVILEKI</sequence>
<proteinExistence type="inferred from homology"/>
<protein>
    <recommendedName>
        <fullName evidence="16">Cytochrome P450</fullName>
    </recommendedName>
</protein>
<feature type="binding site" description="axial binding residue" evidence="11">
    <location>
        <position position="461"/>
    </location>
    <ligand>
        <name>heme</name>
        <dbReference type="ChEBI" id="CHEBI:30413"/>
    </ligand>
    <ligandPart>
        <name>Fe</name>
        <dbReference type="ChEBI" id="CHEBI:18248"/>
    </ligandPart>
</feature>
<dbReference type="PROSITE" id="PS00086">
    <property type="entry name" value="CYTOCHROME_P450"/>
    <property type="match status" value="1"/>
</dbReference>
<evidence type="ECO:0008006" key="16">
    <source>
        <dbReference type="Google" id="ProtNLM"/>
    </source>
</evidence>
<accession>A0A022Q7S1</accession>
<evidence type="ECO:0000256" key="7">
    <source>
        <dbReference type="ARBA" id="ARBA00023002"/>
    </source>
</evidence>
<dbReference type="PRINTS" id="PR00463">
    <property type="entry name" value="EP450I"/>
</dbReference>
<comment type="similarity">
    <text evidence="2 12">Belongs to the cytochrome P450 family.</text>
</comment>
<comment type="subcellular location">
    <subcellularLocation>
        <location evidence="1">Membrane</location>
        <topology evidence="1">Single-pass membrane protein</topology>
    </subcellularLocation>
</comment>
<reference evidence="14 15" key="1">
    <citation type="journal article" date="2013" name="Proc. Natl. Acad. Sci. U.S.A.">
        <title>Fine-scale variation in meiotic recombination in Mimulus inferred from population shotgun sequencing.</title>
        <authorList>
            <person name="Hellsten U."/>
            <person name="Wright K.M."/>
            <person name="Jenkins J."/>
            <person name="Shu S."/>
            <person name="Yuan Y."/>
            <person name="Wessler S.R."/>
            <person name="Schmutz J."/>
            <person name="Willis J.H."/>
            <person name="Rokhsar D.S."/>
        </authorList>
    </citation>
    <scope>NUCLEOTIDE SEQUENCE [LARGE SCALE GENOMIC DNA]</scope>
    <source>
        <strain evidence="15">cv. DUN x IM62</strain>
    </source>
</reference>
<keyword evidence="4 13" id="KW-0812">Transmembrane</keyword>
<evidence type="ECO:0000256" key="1">
    <source>
        <dbReference type="ARBA" id="ARBA00004167"/>
    </source>
</evidence>
<dbReference type="PRINTS" id="PR00385">
    <property type="entry name" value="P450"/>
</dbReference>
<dbReference type="GO" id="GO:0020037">
    <property type="term" value="F:heme binding"/>
    <property type="evidence" value="ECO:0007669"/>
    <property type="project" value="InterPro"/>
</dbReference>
<evidence type="ECO:0000256" key="4">
    <source>
        <dbReference type="ARBA" id="ARBA00022692"/>
    </source>
</evidence>